<evidence type="ECO:0000256" key="9">
    <source>
        <dbReference type="ARBA" id="ARBA00023180"/>
    </source>
</evidence>
<name>A0ABD6ELW5_9BILA</name>
<keyword evidence="6" id="KW-0256">Endoplasmic reticulum</keyword>
<proteinExistence type="inferred from homology"/>
<evidence type="ECO:0000256" key="5">
    <source>
        <dbReference type="ARBA" id="ARBA00022692"/>
    </source>
</evidence>
<feature type="transmembrane region" description="Helical" evidence="10">
    <location>
        <begin position="566"/>
        <end position="588"/>
    </location>
</feature>
<accession>A0ABD6ELW5</accession>
<dbReference type="PANTHER" id="PTHR21072:SF13">
    <property type="entry name" value="GPI TRANSAMIDASE COMPONENT PIG-S"/>
    <property type="match status" value="1"/>
</dbReference>
<dbReference type="GO" id="GO:0005789">
    <property type="term" value="C:endoplasmic reticulum membrane"/>
    <property type="evidence" value="ECO:0007669"/>
    <property type="project" value="UniProtKB-SubCell"/>
</dbReference>
<comment type="similarity">
    <text evidence="3">Belongs to the PIGS family.</text>
</comment>
<comment type="subcellular location">
    <subcellularLocation>
        <location evidence="1">Endoplasmic reticulum membrane</location>
        <topology evidence="1">Multi-pass membrane protein</topology>
    </subcellularLocation>
</comment>
<protein>
    <submittedName>
        <fullName evidence="11">Uncharacterized protein</fullName>
    </submittedName>
</protein>
<evidence type="ECO:0000256" key="8">
    <source>
        <dbReference type="ARBA" id="ARBA00023136"/>
    </source>
</evidence>
<evidence type="ECO:0000256" key="6">
    <source>
        <dbReference type="ARBA" id="ARBA00022824"/>
    </source>
</evidence>
<dbReference type="EMBL" id="JBGFUD010002181">
    <property type="protein sequence ID" value="MFH4977265.1"/>
    <property type="molecule type" value="Genomic_DNA"/>
</dbReference>
<keyword evidence="4" id="KW-0337">GPI-anchor biosynthesis</keyword>
<gene>
    <name evidence="11" type="ORF">AB6A40_003974</name>
</gene>
<keyword evidence="8 10" id="KW-0472">Membrane</keyword>
<feature type="transmembrane region" description="Helical" evidence="10">
    <location>
        <begin position="95"/>
        <end position="114"/>
    </location>
</feature>
<feature type="transmembrane region" description="Helical" evidence="10">
    <location>
        <begin position="20"/>
        <end position="40"/>
    </location>
</feature>
<reference evidence="11 12" key="1">
    <citation type="submission" date="2024-08" db="EMBL/GenBank/DDBJ databases">
        <title>Gnathostoma spinigerum genome.</title>
        <authorList>
            <person name="Gonzalez-Bertolin B."/>
            <person name="Monzon S."/>
            <person name="Zaballos A."/>
            <person name="Jimenez P."/>
            <person name="Dekumyoy P."/>
            <person name="Varona S."/>
            <person name="Cuesta I."/>
            <person name="Sumanam S."/>
            <person name="Adisakwattana P."/>
            <person name="Gasser R.B."/>
            <person name="Hernandez-Gonzalez A."/>
            <person name="Young N.D."/>
            <person name="Perteguer M.J."/>
        </authorList>
    </citation>
    <scope>NUCLEOTIDE SEQUENCE [LARGE SCALE GENOMIC DNA]</scope>
    <source>
        <strain evidence="11">AL3</strain>
        <tissue evidence="11">Liver</tissue>
    </source>
</reference>
<evidence type="ECO:0000256" key="10">
    <source>
        <dbReference type="SAM" id="Phobius"/>
    </source>
</evidence>
<evidence type="ECO:0000256" key="3">
    <source>
        <dbReference type="ARBA" id="ARBA00005316"/>
    </source>
</evidence>
<comment type="caution">
    <text evidence="11">The sequence shown here is derived from an EMBL/GenBank/DDBJ whole genome shotgun (WGS) entry which is preliminary data.</text>
</comment>
<dbReference type="PANTHER" id="PTHR21072">
    <property type="entry name" value="GPI TRANSAMIDASE COMPONENT PIG-S"/>
    <property type="match status" value="1"/>
</dbReference>
<evidence type="ECO:0000256" key="7">
    <source>
        <dbReference type="ARBA" id="ARBA00022989"/>
    </source>
</evidence>
<evidence type="ECO:0000256" key="2">
    <source>
        <dbReference type="ARBA" id="ARBA00004687"/>
    </source>
</evidence>
<keyword evidence="5 10" id="KW-0812">Transmembrane</keyword>
<dbReference type="Pfam" id="PF10510">
    <property type="entry name" value="PIG-S"/>
    <property type="match status" value="1"/>
</dbReference>
<dbReference type="GO" id="GO:0006506">
    <property type="term" value="P:GPI anchor biosynthetic process"/>
    <property type="evidence" value="ECO:0007669"/>
    <property type="project" value="UniProtKB-KW"/>
</dbReference>
<dbReference type="InterPro" id="IPR019540">
    <property type="entry name" value="PtdIno-glycan_biosynth_class_S"/>
</dbReference>
<dbReference type="Proteomes" id="UP001608902">
    <property type="component" value="Unassembled WGS sequence"/>
</dbReference>
<keyword evidence="12" id="KW-1185">Reference proteome</keyword>
<sequence length="610" mass="70201">MFYEWLIPQQWLHQALNSSYFGGVSQLLVMYFVFIGWPSFRISYRRKSIAEFLHWLRGGTSSVWPTNEDDIRQARRRKKIFLLDEDVRREMPFRVIAATSFLFFMIVVGLPLWWKTTSTYRARFQKLLYMEPIIIPVSINLIHFQEDLMVTGSPIPSAEYLKEFYLANASKYNLNIEPFEVSYNIAQHTLGNMSELEASVRKWSEETNFAVNIAVVGPSLSLPELDGYWIYLDSKLTAFLKYVEDEEKMIENLVMVQTDVLMDFRQLHGIIRRNQKKPVEPWKTPNLSPSEQKRLAWNSPALGSHCNVHLYFIHTHDDGWYSMEQYSAIRLNVMRFVQKIHDITIISFNSEHLWDFDLSNWVEKDVVGSSFLQWQDVNAIITKIDAVTSTVESSLSLLKLVIIDSRDKIALHDQMGKEVEGVVIASWGALITSKHNDSTSASSRLIAALRALFGFDTDLPHGSKRSSSPISEWELERLKLHAYVDCLMNTVSSVHAMHDLVDQIDNVIIDDEIAGRINHATSLTTSAVKEGYRNFAAACEGQLLAVKAREDPSLLKLLYFPSDQKFAVYMPLFLPVLIPICGSVWMLYKLKFSEWLYHCEGNSFDVSDIS</sequence>
<evidence type="ECO:0000313" key="11">
    <source>
        <dbReference type="EMBL" id="MFH4977265.1"/>
    </source>
</evidence>
<dbReference type="AlphaFoldDB" id="A0ABD6ELW5"/>
<keyword evidence="9" id="KW-0325">Glycoprotein</keyword>
<comment type="pathway">
    <text evidence="2">Glycolipid biosynthesis; glycosylphosphatidylinositol-anchor biosynthesis.</text>
</comment>
<evidence type="ECO:0000313" key="12">
    <source>
        <dbReference type="Proteomes" id="UP001608902"/>
    </source>
</evidence>
<evidence type="ECO:0000256" key="4">
    <source>
        <dbReference type="ARBA" id="ARBA00022502"/>
    </source>
</evidence>
<organism evidence="11 12">
    <name type="scientific">Gnathostoma spinigerum</name>
    <dbReference type="NCBI Taxonomy" id="75299"/>
    <lineage>
        <taxon>Eukaryota</taxon>
        <taxon>Metazoa</taxon>
        <taxon>Ecdysozoa</taxon>
        <taxon>Nematoda</taxon>
        <taxon>Chromadorea</taxon>
        <taxon>Rhabditida</taxon>
        <taxon>Spirurina</taxon>
        <taxon>Gnathostomatomorpha</taxon>
        <taxon>Gnathostomatoidea</taxon>
        <taxon>Gnathostomatidae</taxon>
        <taxon>Gnathostoma</taxon>
    </lineage>
</organism>
<keyword evidence="7 10" id="KW-1133">Transmembrane helix</keyword>
<evidence type="ECO:0000256" key="1">
    <source>
        <dbReference type="ARBA" id="ARBA00004477"/>
    </source>
</evidence>